<gene>
    <name evidence="2" type="ORF">IC620_10215</name>
</gene>
<dbReference type="GO" id="GO:0016301">
    <property type="term" value="F:kinase activity"/>
    <property type="evidence" value="ECO:0007669"/>
    <property type="project" value="InterPro"/>
</dbReference>
<dbReference type="AlphaFoldDB" id="A0A926NBI8"/>
<protein>
    <submittedName>
        <fullName evidence="2">Type II toxin-antitoxin system death-on-curing family toxin</fullName>
    </submittedName>
</protein>
<evidence type="ECO:0000259" key="1">
    <source>
        <dbReference type="Pfam" id="PF02661"/>
    </source>
</evidence>
<dbReference type="InterPro" id="IPR006440">
    <property type="entry name" value="Doc"/>
</dbReference>
<dbReference type="InterPro" id="IPR053737">
    <property type="entry name" value="Type_II_TA_Toxin"/>
</dbReference>
<accession>A0A926NBI8</accession>
<dbReference type="EMBL" id="JACXAH010000013">
    <property type="protein sequence ID" value="MBD1372730.1"/>
    <property type="molecule type" value="Genomic_DNA"/>
</dbReference>
<name>A0A926NBI8_9BACL</name>
<dbReference type="Proteomes" id="UP000661691">
    <property type="component" value="Unassembled WGS sequence"/>
</dbReference>
<dbReference type="PANTHER" id="PTHR39426">
    <property type="entry name" value="HOMOLOGY TO DEATH-ON-CURING PROTEIN OF PHAGE P1"/>
    <property type="match status" value="1"/>
</dbReference>
<dbReference type="PANTHER" id="PTHR39426:SF1">
    <property type="entry name" value="HOMOLOGY TO DEATH-ON-CURING PROTEIN OF PHAGE P1"/>
    <property type="match status" value="1"/>
</dbReference>
<comment type="caution">
    <text evidence="2">The sequence shown here is derived from an EMBL/GenBank/DDBJ whole genome shotgun (WGS) entry which is preliminary data.</text>
</comment>
<evidence type="ECO:0000313" key="3">
    <source>
        <dbReference type="Proteomes" id="UP000661691"/>
    </source>
</evidence>
<sequence length="135" mass="15699">MTIYYLSIYEMIYLNTLLIRMFNQDADHRDKGVLDNQILEAVTYTPQHTLFGKEAYASVPEKAVALLEATIKQKPFSSGNRQTGWCAALTFLQLNGYELQVSTDEQVNWIESIENDHFHFEEMVIWLSDRLRCTV</sequence>
<dbReference type="Gene3D" id="1.20.120.1870">
    <property type="entry name" value="Fic/DOC protein, Fido domain"/>
    <property type="match status" value="1"/>
</dbReference>
<organism evidence="2 3">
    <name type="scientific">Polycladospora coralii</name>
    <dbReference type="NCBI Taxonomy" id="2771432"/>
    <lineage>
        <taxon>Bacteria</taxon>
        <taxon>Bacillati</taxon>
        <taxon>Bacillota</taxon>
        <taxon>Bacilli</taxon>
        <taxon>Bacillales</taxon>
        <taxon>Thermoactinomycetaceae</taxon>
        <taxon>Polycladospora</taxon>
    </lineage>
</organism>
<dbReference type="Pfam" id="PF02661">
    <property type="entry name" value="Fic"/>
    <property type="match status" value="1"/>
</dbReference>
<proteinExistence type="predicted"/>
<dbReference type="RefSeq" id="WP_191140319.1">
    <property type="nucleotide sequence ID" value="NZ_JACXAG020000005.1"/>
</dbReference>
<feature type="domain" description="Fido" evidence="1">
    <location>
        <begin position="5"/>
        <end position="92"/>
    </location>
</feature>
<dbReference type="NCBIfam" id="TIGR01550">
    <property type="entry name" value="DOC_P1"/>
    <property type="match status" value="1"/>
</dbReference>
<keyword evidence="3" id="KW-1185">Reference proteome</keyword>
<reference evidence="2" key="1">
    <citation type="submission" date="2020-09" db="EMBL/GenBank/DDBJ databases">
        <title>A novel bacterium of genus Hazenella, isolated from South China Sea.</title>
        <authorList>
            <person name="Huang H."/>
            <person name="Mo K."/>
            <person name="Hu Y."/>
        </authorList>
    </citation>
    <scope>NUCLEOTIDE SEQUENCE</scope>
    <source>
        <strain evidence="2">IB182357</strain>
    </source>
</reference>
<evidence type="ECO:0000313" key="2">
    <source>
        <dbReference type="EMBL" id="MBD1372730.1"/>
    </source>
</evidence>
<dbReference type="InterPro" id="IPR003812">
    <property type="entry name" value="Fido"/>
</dbReference>